<dbReference type="Gene3D" id="3.40.225.10">
    <property type="entry name" value="Class II aldolase/adducin N-terminal domain"/>
    <property type="match status" value="1"/>
</dbReference>
<name>A0A0F9SSY9_9ZZZZ</name>
<reference evidence="2" key="1">
    <citation type="journal article" date="2015" name="Nature">
        <title>Complex archaea that bridge the gap between prokaryotes and eukaryotes.</title>
        <authorList>
            <person name="Spang A."/>
            <person name="Saw J.H."/>
            <person name="Jorgensen S.L."/>
            <person name="Zaremba-Niedzwiedzka K."/>
            <person name="Martijn J."/>
            <person name="Lind A.E."/>
            <person name="van Eijk R."/>
            <person name="Schleper C."/>
            <person name="Guy L."/>
            <person name="Ettema T.J."/>
        </authorList>
    </citation>
    <scope>NUCLEOTIDE SEQUENCE</scope>
</reference>
<dbReference type="SUPFAM" id="SSF53639">
    <property type="entry name" value="AraD/HMP-PK domain-like"/>
    <property type="match status" value="1"/>
</dbReference>
<organism evidence="2">
    <name type="scientific">marine sediment metagenome</name>
    <dbReference type="NCBI Taxonomy" id="412755"/>
    <lineage>
        <taxon>unclassified sequences</taxon>
        <taxon>metagenomes</taxon>
        <taxon>ecological metagenomes</taxon>
    </lineage>
</organism>
<evidence type="ECO:0000313" key="2">
    <source>
        <dbReference type="EMBL" id="KKN65707.1"/>
    </source>
</evidence>
<evidence type="ECO:0000259" key="1">
    <source>
        <dbReference type="Pfam" id="PF00596"/>
    </source>
</evidence>
<gene>
    <name evidence="2" type="ORF">LCGC14_0478460</name>
</gene>
<sequence>MRTKLLSKAVIEELTSLTPKQHAIVLGGLQNKLGFQKRTGILSYRYDVCPVCNDIGSTEENPKCDECYIPISCKEPFNCGFRDNTKKGTRYFAAMRSFLEGLGSRGQVIVVGGTFDENGGTPSGVIWKLADLIGAAEVINGGTISELRSVSLSGFNTILWMPNISNKEEKVYPRKDKGAVLICSKVMRKGYTRFDSVSRIFHMHGNAVIEIRKQNKGFAFELVDALGNTWCDTQDLPALIEELDKFVLWTRGSKRIKSKHVDYMVKADPSVSLIVLSQLAREVADRVENERGGRFFGNVSTRCMSMFPSCRCGDDMHNMPLVYVSSRNLDKKRISPEDFVLVRSSPIASSSHGPYGEVLYTGEKKPSVDTPIQLDLYKRFKSISCMIHGHAFIEGAPDTAEYFPCGDLREADGVAMIMEELGSNGAINLKGHGFLLYAENEVKLKEVLNEAQFINVIPLPGSGK</sequence>
<proteinExistence type="predicted"/>
<dbReference type="InterPro" id="IPR001303">
    <property type="entry name" value="Aldolase_II/adducin_N"/>
</dbReference>
<dbReference type="AlphaFoldDB" id="A0A0F9SSY9"/>
<dbReference type="InterPro" id="IPR036409">
    <property type="entry name" value="Aldolase_II/adducin_N_sf"/>
</dbReference>
<comment type="caution">
    <text evidence="2">The sequence shown here is derived from an EMBL/GenBank/DDBJ whole genome shotgun (WGS) entry which is preliminary data.</text>
</comment>
<feature type="domain" description="Class II aldolase/adducin N-terminal" evidence="1">
    <location>
        <begin position="295"/>
        <end position="391"/>
    </location>
</feature>
<dbReference type="EMBL" id="LAZR01000517">
    <property type="protein sequence ID" value="KKN65707.1"/>
    <property type="molecule type" value="Genomic_DNA"/>
</dbReference>
<dbReference type="Pfam" id="PF00596">
    <property type="entry name" value="Aldolase_II"/>
    <property type="match status" value="1"/>
</dbReference>
<accession>A0A0F9SSY9</accession>
<protein>
    <recommendedName>
        <fullName evidence="1">Class II aldolase/adducin N-terminal domain-containing protein</fullName>
    </recommendedName>
</protein>